<dbReference type="EMBL" id="SRYR01000007">
    <property type="protein sequence ID" value="TGY41527.1"/>
    <property type="molecule type" value="Genomic_DNA"/>
</dbReference>
<protein>
    <submittedName>
        <fullName evidence="1">Uncharacterized protein</fullName>
    </submittedName>
</protein>
<keyword evidence="2" id="KW-1185">Reference proteome</keyword>
<sequence length="116" mass="13605">MKKLLTSIILILIFSTFFIGCSDKSSILEKDNIREAAYNWIDDNIKYTIIDWQTSKIENITFDKEHLIINERETLDIINTEVFRVTFTTKDDDLLGPVIVYLDTDTFEVLGMDFRE</sequence>
<dbReference type="PROSITE" id="PS51257">
    <property type="entry name" value="PROKAR_LIPOPROTEIN"/>
    <property type="match status" value="1"/>
</dbReference>
<name>A0A4S2DHE4_9CLOT</name>
<accession>A0A4S2DHE4</accession>
<dbReference type="OrthoDB" id="2935349at2"/>
<proteinExistence type="predicted"/>
<reference evidence="1 2" key="1">
    <citation type="submission" date="2019-04" db="EMBL/GenBank/DDBJ databases">
        <title>Microbes associate with the intestines of laboratory mice.</title>
        <authorList>
            <person name="Navarre W."/>
            <person name="Wong E."/>
            <person name="Huang K."/>
            <person name="Tropini C."/>
            <person name="Ng K."/>
            <person name="Yu B."/>
        </authorList>
    </citation>
    <scope>NUCLEOTIDE SEQUENCE [LARGE SCALE GENOMIC DNA]</scope>
    <source>
        <strain evidence="1 2">NM50_B9-20</strain>
    </source>
</reference>
<dbReference type="Proteomes" id="UP000306888">
    <property type="component" value="Unassembled WGS sequence"/>
</dbReference>
<comment type="caution">
    <text evidence="1">The sequence shown here is derived from an EMBL/GenBank/DDBJ whole genome shotgun (WGS) entry which is preliminary data.</text>
</comment>
<gene>
    <name evidence="1" type="ORF">E5347_12420</name>
</gene>
<evidence type="ECO:0000313" key="2">
    <source>
        <dbReference type="Proteomes" id="UP000306888"/>
    </source>
</evidence>
<evidence type="ECO:0000313" key="1">
    <source>
        <dbReference type="EMBL" id="TGY41527.1"/>
    </source>
</evidence>
<organism evidence="1 2">
    <name type="scientific">Clostridium sartagoforme</name>
    <dbReference type="NCBI Taxonomy" id="84031"/>
    <lineage>
        <taxon>Bacteria</taxon>
        <taxon>Bacillati</taxon>
        <taxon>Bacillota</taxon>
        <taxon>Clostridia</taxon>
        <taxon>Eubacteriales</taxon>
        <taxon>Clostridiaceae</taxon>
        <taxon>Clostridium</taxon>
    </lineage>
</organism>
<dbReference type="RefSeq" id="WP_136007548.1">
    <property type="nucleotide sequence ID" value="NZ_SRYR01000007.1"/>
</dbReference>
<dbReference type="AlphaFoldDB" id="A0A4S2DHE4"/>